<evidence type="ECO:0000256" key="13">
    <source>
        <dbReference type="ARBA" id="ARBA00073787"/>
    </source>
</evidence>
<evidence type="ECO:0000256" key="16">
    <source>
        <dbReference type="SAM" id="MobiDB-lite"/>
    </source>
</evidence>
<dbReference type="PANTHER" id="PTHR45678:SF9">
    <property type="entry name" value="CALCIUM-BINDING MITOCHONDRIAL CARRIER PROTEIN ARALAR1"/>
    <property type="match status" value="1"/>
</dbReference>
<dbReference type="KEGG" id="tpf:TPHA_0D00980"/>
<dbReference type="PROSITE" id="PS50920">
    <property type="entry name" value="SOLCAR"/>
    <property type="match status" value="3"/>
</dbReference>
<feature type="compositionally biased region" description="Polar residues" evidence="16">
    <location>
        <begin position="815"/>
        <end position="831"/>
    </location>
</feature>
<dbReference type="InterPro" id="IPR051028">
    <property type="entry name" value="Mito_Solute_Carrier"/>
</dbReference>
<evidence type="ECO:0000313" key="17">
    <source>
        <dbReference type="EMBL" id="CCE62739.1"/>
    </source>
</evidence>
<evidence type="ECO:0000256" key="10">
    <source>
        <dbReference type="ARBA" id="ARBA00023128"/>
    </source>
</evidence>
<dbReference type="OMA" id="YYYKSCQ"/>
<dbReference type="GO" id="GO:0043490">
    <property type="term" value="P:malate-aspartate shuttle"/>
    <property type="evidence" value="ECO:0007669"/>
    <property type="project" value="TreeGrafter"/>
</dbReference>
<dbReference type="RefSeq" id="XP_003685173.1">
    <property type="nucleotide sequence ID" value="XM_003685125.1"/>
</dbReference>
<dbReference type="InterPro" id="IPR018108">
    <property type="entry name" value="MCP_transmembrane"/>
</dbReference>
<dbReference type="Proteomes" id="UP000005666">
    <property type="component" value="Chromosome 4"/>
</dbReference>
<evidence type="ECO:0000256" key="11">
    <source>
        <dbReference type="ARBA" id="ARBA00023136"/>
    </source>
</evidence>
<keyword evidence="7" id="KW-0106">Calcium</keyword>
<evidence type="ECO:0000256" key="9">
    <source>
        <dbReference type="ARBA" id="ARBA00022989"/>
    </source>
</evidence>
<keyword evidence="9" id="KW-1133">Transmembrane helix</keyword>
<dbReference type="GeneID" id="11534593"/>
<dbReference type="STRING" id="1071381.G8BSB8"/>
<dbReference type="GO" id="GO:0015292">
    <property type="term" value="F:uniporter activity"/>
    <property type="evidence" value="ECO:0007669"/>
    <property type="project" value="EnsemblFungi"/>
</dbReference>
<evidence type="ECO:0000256" key="6">
    <source>
        <dbReference type="ARBA" id="ARBA00022792"/>
    </source>
</evidence>
<keyword evidence="8" id="KW-0029">Amino-acid transport</keyword>
<dbReference type="eggNOG" id="KOG0751">
    <property type="taxonomic scope" value="Eukaryota"/>
</dbReference>
<keyword evidence="5" id="KW-0677">Repeat</keyword>
<dbReference type="FunFam" id="1.50.40.10:FF:000004">
    <property type="entry name" value="Calcium-binding mitochondrial carrier protein Aralar1"/>
    <property type="match status" value="1"/>
</dbReference>
<feature type="region of interest" description="Disordered" evidence="16">
    <location>
        <begin position="815"/>
        <end position="835"/>
    </location>
</feature>
<organism evidence="17 18">
    <name type="scientific">Tetrapisispora phaffii (strain ATCC 24235 / CBS 4417 / NBRC 1672 / NRRL Y-8282 / UCD 70-5)</name>
    <name type="common">Yeast</name>
    <name type="synonym">Fabospora phaffii</name>
    <dbReference type="NCBI Taxonomy" id="1071381"/>
    <lineage>
        <taxon>Eukaryota</taxon>
        <taxon>Fungi</taxon>
        <taxon>Dikarya</taxon>
        <taxon>Ascomycota</taxon>
        <taxon>Saccharomycotina</taxon>
        <taxon>Saccharomycetes</taxon>
        <taxon>Saccharomycetales</taxon>
        <taxon>Saccharomycetaceae</taxon>
        <taxon>Tetrapisispora</taxon>
    </lineage>
</organism>
<dbReference type="PANTHER" id="PTHR45678">
    <property type="entry name" value="MITOCHONDRIAL 2-OXODICARBOXYLATE CARRIER 1-RELATED"/>
    <property type="match status" value="1"/>
</dbReference>
<accession>G8BSB8</accession>
<feature type="repeat" description="Solcar" evidence="15">
    <location>
        <begin position="615"/>
        <end position="701"/>
    </location>
</feature>
<evidence type="ECO:0000256" key="7">
    <source>
        <dbReference type="ARBA" id="ARBA00022837"/>
    </source>
</evidence>
<comment type="subcellular location">
    <subcellularLocation>
        <location evidence="1">Mitochondrion inner membrane</location>
        <topology evidence="1">Multi-pass membrane protein</topology>
    </subcellularLocation>
</comment>
<dbReference type="GO" id="GO:0005313">
    <property type="term" value="F:L-glutamate transmembrane transporter activity"/>
    <property type="evidence" value="ECO:0007669"/>
    <property type="project" value="EnsemblFungi"/>
</dbReference>
<evidence type="ECO:0000313" key="18">
    <source>
        <dbReference type="Proteomes" id="UP000005666"/>
    </source>
</evidence>
<evidence type="ECO:0000256" key="15">
    <source>
        <dbReference type="PROSITE-ProRule" id="PRU00282"/>
    </source>
</evidence>
<evidence type="ECO:0000256" key="2">
    <source>
        <dbReference type="ARBA" id="ARBA00006375"/>
    </source>
</evidence>
<dbReference type="HOGENOM" id="CLU_014931_1_0_1"/>
<name>G8BSB8_TETPH</name>
<keyword evidence="18" id="KW-1185">Reference proteome</keyword>
<evidence type="ECO:0000256" key="8">
    <source>
        <dbReference type="ARBA" id="ARBA00022970"/>
    </source>
</evidence>
<dbReference type="PRINTS" id="PR00926">
    <property type="entry name" value="MITOCARRIER"/>
</dbReference>
<dbReference type="InterPro" id="IPR002067">
    <property type="entry name" value="MCP"/>
</dbReference>
<keyword evidence="6" id="KW-0999">Mitochondrion inner membrane</keyword>
<evidence type="ECO:0000256" key="4">
    <source>
        <dbReference type="ARBA" id="ARBA00022692"/>
    </source>
</evidence>
<keyword evidence="10" id="KW-0496">Mitochondrion</keyword>
<keyword evidence="11 15" id="KW-0472">Membrane</keyword>
<dbReference type="EMBL" id="HE612859">
    <property type="protein sequence ID" value="CCE62739.1"/>
    <property type="molecule type" value="Genomic_DNA"/>
</dbReference>
<dbReference type="OrthoDB" id="2161at2759"/>
<dbReference type="AlphaFoldDB" id="G8BSB8"/>
<proteinExistence type="inferred from homology"/>
<dbReference type="GO" id="GO:0005743">
    <property type="term" value="C:mitochondrial inner membrane"/>
    <property type="evidence" value="ECO:0007669"/>
    <property type="project" value="UniProtKB-SubCell"/>
</dbReference>
<evidence type="ECO:0000256" key="14">
    <source>
        <dbReference type="ARBA" id="ARBA00082232"/>
    </source>
</evidence>
<evidence type="ECO:0000256" key="12">
    <source>
        <dbReference type="ARBA" id="ARBA00059916"/>
    </source>
</evidence>
<dbReference type="SUPFAM" id="SSF103506">
    <property type="entry name" value="Mitochondrial carrier"/>
    <property type="match status" value="1"/>
</dbReference>
<keyword evidence="3" id="KW-0813">Transport</keyword>
<feature type="repeat" description="Solcar" evidence="15">
    <location>
        <begin position="520"/>
        <end position="606"/>
    </location>
</feature>
<dbReference type="GO" id="GO:1990816">
    <property type="term" value="C:vacuole-mitochondrion membrane contact site"/>
    <property type="evidence" value="ECO:0007669"/>
    <property type="project" value="EnsemblFungi"/>
</dbReference>
<keyword evidence="4 15" id="KW-0812">Transmembrane</keyword>
<dbReference type="GO" id="GO:0015183">
    <property type="term" value="F:L-aspartate transmembrane transporter activity"/>
    <property type="evidence" value="ECO:0007669"/>
    <property type="project" value="EnsemblFungi"/>
</dbReference>
<evidence type="ECO:0000256" key="1">
    <source>
        <dbReference type="ARBA" id="ARBA00004448"/>
    </source>
</evidence>
<dbReference type="InterPro" id="IPR023395">
    <property type="entry name" value="MCP_dom_sf"/>
</dbReference>
<feature type="repeat" description="Solcar" evidence="15">
    <location>
        <begin position="716"/>
        <end position="804"/>
    </location>
</feature>
<dbReference type="Gene3D" id="1.50.40.10">
    <property type="entry name" value="Mitochondrial carrier domain"/>
    <property type="match status" value="1"/>
</dbReference>
<dbReference type="Pfam" id="PF00153">
    <property type="entry name" value="Mito_carr"/>
    <property type="match status" value="3"/>
</dbReference>
<comment type="function">
    <text evidence="12">Calcium-dependent mitochondrial aspartate and glutamate carrier. Transport of glutamate in mitochondria is required for mitochondrial transamination reactions and ornithine synthesis. Plays also a role in malate-aspartate NADH shuttle, which is critical for growth on acetate and fatty acids.</text>
</comment>
<dbReference type="GO" id="GO:0015297">
    <property type="term" value="F:antiporter activity"/>
    <property type="evidence" value="ECO:0007669"/>
    <property type="project" value="EnsemblFungi"/>
</dbReference>
<sequence length="913" mass="105150">MELINSMSSKRARQVEIFKRFAHVIDEDQKRLPPYEYELTDADQFQEKTGDLILTYNDFIHLITSSQSLHSAFTDHSFNLNIIPNATFGCIFFALDTDNKGYLTINDWFHFNNLLAFDNYQYILLFEFFKKFDKAFLEREGIKMNAINYGDKSLSFDNLLINFNQLKHVLNFLQDQVLRNSDKDAHIDFIRRNKLVLDWNNLPFLKYYEYYCDGKRLGLPMNDVLPYISLNSMITMMQNDLKNEKLRLGFEKLSHADKRFNNTLTINKNQLVYLLKLFFAHRISQDVFDSLNFTNNSLISSDNNHITYNVIKDIFYLFQHFDLLNQALVKYVTVNDLSDSALREHEISKQVLNEILNCKYNKVNNIIQFSPSQINILFSVVANAKQKNKKKTKGEIKHHHKDSHIDDFISNEYSHGNNISKRQLEIFNAYYQDMANAVDDEEDIYCDKDDRGNNGFLEFVLQFYSSGNIGQNATKGNYLTIEDFMKIINPNYLNNLVHSMEIKRLQQNSLYSTYYFFPIFDSLYNFGLGSIAGCIGATIVYPIDMVKTRMQAQRAVSRYTSYFNCFTKIISREGFKGLYSGIGPQLVGVAPEKAIKLTVNDFMRNKLTDSRTGKIHINNEILSGATAGMCQVIFTNPLEIVKIRLQVKSEYATTAAKDITAISIVRQLRVTGLYKGVVACLSRDVPFSAVYFPTYSHIKKDIFNFDPCDKTKKHSLKTWELLLAGALAGMPAAFLTTPFDVIKTRLQMDPRKGETKYNGIFHAAQTILREESFKSFFKGGGARVLRSSPQFGFTLAAYEMFKNLFPMSQDGHIGSNNINSNQPLSGPSNTANKDEIPSITSSFKNVANAQNSSVRIQSSLLRDVVDPYSNTYVNYYYKSCEIAKVFLDLDNNFSSFDSNMYYRFYDEIKNSQQ</sequence>
<evidence type="ECO:0000256" key="3">
    <source>
        <dbReference type="ARBA" id="ARBA00022448"/>
    </source>
</evidence>
<evidence type="ECO:0000256" key="5">
    <source>
        <dbReference type="ARBA" id="ARBA00022737"/>
    </source>
</evidence>
<reference evidence="17 18" key="1">
    <citation type="journal article" date="2011" name="Proc. Natl. Acad. Sci. U.S.A.">
        <title>Evolutionary erosion of yeast sex chromosomes by mating-type switching accidents.</title>
        <authorList>
            <person name="Gordon J.L."/>
            <person name="Armisen D."/>
            <person name="Proux-Wera E."/>
            <person name="Oheigeartaigh S.S."/>
            <person name="Byrne K.P."/>
            <person name="Wolfe K.H."/>
        </authorList>
    </citation>
    <scope>NUCLEOTIDE SEQUENCE [LARGE SCALE GENOMIC DNA]</scope>
    <source>
        <strain evidence="18">ATCC 24235 / CBS 4417 / NBRC 1672 / NRRL Y-8282 / UCD 70-5</strain>
    </source>
</reference>
<gene>
    <name evidence="17" type="primary">TPHA0D00980</name>
    <name evidence="17" type="ordered locus">TPHA_0D00980</name>
</gene>
<protein>
    <recommendedName>
        <fullName evidence="13">Mitochondrial aspartate-glutamate transporter AGC1</fullName>
    </recommendedName>
    <alternativeName>
        <fullName evidence="14">Aspartate-glutamate carrier 1</fullName>
    </alternativeName>
</protein>
<comment type="similarity">
    <text evidence="2">Belongs to the mitochondrial carrier (TC 2.A.29) family.</text>
</comment>